<feature type="domain" description="GH15-like" evidence="12">
    <location>
        <begin position="217"/>
        <end position="578"/>
    </location>
</feature>
<keyword evidence="6" id="KW-0119">Carbohydrate metabolism</keyword>
<proteinExistence type="inferred from homology"/>
<evidence type="ECO:0000256" key="5">
    <source>
        <dbReference type="ARBA" id="ARBA00022801"/>
    </source>
</evidence>
<dbReference type="EC" id="3.2.1.28" evidence="3"/>
<evidence type="ECO:0000256" key="6">
    <source>
        <dbReference type="ARBA" id="ARBA00023277"/>
    </source>
</evidence>
<dbReference type="GO" id="GO:0005993">
    <property type="term" value="P:trehalose catabolic process"/>
    <property type="evidence" value="ECO:0007669"/>
    <property type="project" value="UniProtKB-ARBA"/>
</dbReference>
<keyword evidence="7" id="KW-0326">Glycosidase</keyword>
<evidence type="ECO:0000256" key="8">
    <source>
        <dbReference type="ARBA" id="ARBA00030473"/>
    </source>
</evidence>
<evidence type="ECO:0000256" key="9">
    <source>
        <dbReference type="ARBA" id="ARBA00031637"/>
    </source>
</evidence>
<gene>
    <name evidence="14" type="ORF">GKO32_18950</name>
</gene>
<evidence type="ECO:0000256" key="7">
    <source>
        <dbReference type="ARBA" id="ARBA00023295"/>
    </source>
</evidence>
<evidence type="ECO:0000256" key="4">
    <source>
        <dbReference type="ARBA" id="ARBA00019905"/>
    </source>
</evidence>
<keyword evidence="5 14" id="KW-0378">Hydrolase</keyword>
<dbReference type="EMBL" id="WMBA01000029">
    <property type="protein sequence ID" value="MTD56038.1"/>
    <property type="molecule type" value="Genomic_DNA"/>
</dbReference>
<dbReference type="Gene3D" id="1.50.10.10">
    <property type="match status" value="1"/>
</dbReference>
<keyword evidence="15" id="KW-1185">Reference proteome</keyword>
<comment type="caution">
    <text evidence="14">The sequence shown here is derived from an EMBL/GenBank/DDBJ whole genome shotgun (WGS) entry which is preliminary data.</text>
</comment>
<dbReference type="PANTHER" id="PTHR31616">
    <property type="entry name" value="TREHALASE"/>
    <property type="match status" value="1"/>
</dbReference>
<dbReference type="InterPro" id="IPR012341">
    <property type="entry name" value="6hp_glycosidase-like_sf"/>
</dbReference>
<evidence type="ECO:0000256" key="10">
    <source>
        <dbReference type="ARBA" id="ARBA00053030"/>
    </source>
</evidence>
<comment type="similarity">
    <text evidence="2">Belongs to the glycosyl hydrolase 15 family.</text>
</comment>
<name>A0A6N7YVV2_9PSEU</name>
<evidence type="ECO:0000259" key="13">
    <source>
        <dbReference type="Pfam" id="PF19291"/>
    </source>
</evidence>
<dbReference type="GO" id="GO:0004555">
    <property type="term" value="F:alpha,alpha-trehalase activity"/>
    <property type="evidence" value="ECO:0007669"/>
    <property type="project" value="UniProtKB-EC"/>
</dbReference>
<comment type="cofactor">
    <cofactor evidence="10">
        <name>phosphate</name>
        <dbReference type="ChEBI" id="CHEBI:43474"/>
    </cofactor>
</comment>
<dbReference type="InterPro" id="IPR045582">
    <property type="entry name" value="Trehalase-like_N"/>
</dbReference>
<dbReference type="Proteomes" id="UP000440096">
    <property type="component" value="Unassembled WGS sequence"/>
</dbReference>
<comment type="catalytic activity">
    <reaction evidence="1">
        <text>alpha,alpha-trehalose + H2O = alpha-D-glucose + beta-D-glucose</text>
        <dbReference type="Rhea" id="RHEA:32675"/>
        <dbReference type="ChEBI" id="CHEBI:15377"/>
        <dbReference type="ChEBI" id="CHEBI:15903"/>
        <dbReference type="ChEBI" id="CHEBI:16551"/>
        <dbReference type="ChEBI" id="CHEBI:17925"/>
        <dbReference type="EC" id="3.2.1.28"/>
    </reaction>
</comment>
<dbReference type="AlphaFoldDB" id="A0A6N7YVV2"/>
<accession>A0A6N7YVV2</accession>
<evidence type="ECO:0000313" key="15">
    <source>
        <dbReference type="Proteomes" id="UP000440096"/>
    </source>
</evidence>
<sequence length="593" mass="66223">MAALIEDYALLGDLHTAALVSRRGDIDWLCLPRFDSAACFAALLQDEQAGTWQLAPVSGEARRSYRDGTLVLATEWETPDGTVRVLDFMPPRRDTPTVVRIVEGVTGRVPMRMTVRPRFDYGSIVPWIHGDGTAHTAIAGPDAVSLTTPVSVTNDGAALSARFEVAAGERVPFVLGYRPSHLPEPRALDAEQALGDTERFWTEWISRCRYRGPWEAAVRRALITVKALTYAPTGGILAAATTSLPEQLGGSRNWDYRYCWLRDSTFTLQALLGTGYTEEARAWREWLVRAVAGDPADLQMMYGLDGARRITESTVDWLAGYEKSRPVRVGNAASGQFQLDVWGEVLDGLHLVRDTGLPVEHEAWELQRGMLDYLEGHWDQPDNSLWEVRGPRRHFTHSKVMAWAGVDRAVHTVERHGLDGPLDEWRALAARIHDDVCAHAYDPDRNTFTQFYGSKALDAALLLIPRVGFLPWHDRRVVGTIEAVRSDLAHDGLLRRYDPDPELEGLSGSEGAFLTCSFWLTDALHGIGRTTEAQQLFEQLLALRNDVGLLSEEYDTGRHRQIGNTPQAFSMVGLINTARLLHPGPSRRHRVRR</sequence>
<protein>
    <recommendedName>
        <fullName evidence="4">Trehalase</fullName>
        <ecNumber evidence="3">3.2.1.28</ecNumber>
    </recommendedName>
    <alternativeName>
        <fullName evidence="8">Alpha,alpha-trehalase</fullName>
    </alternativeName>
    <alternativeName>
        <fullName evidence="9">Alpha,alpha-trehalose glucohydrolase</fullName>
    </alternativeName>
</protein>
<evidence type="ECO:0000256" key="1">
    <source>
        <dbReference type="ARBA" id="ARBA00001576"/>
    </source>
</evidence>
<dbReference type="FunFam" id="1.50.10.10:FF:000005">
    <property type="entry name" value="Glycosyl hydrolase, glucoamylase"/>
    <property type="match status" value="1"/>
</dbReference>
<evidence type="ECO:0000259" key="12">
    <source>
        <dbReference type="Pfam" id="PF00723"/>
    </source>
</evidence>
<dbReference type="OrthoDB" id="3902805at2"/>
<dbReference type="SUPFAM" id="SSF48208">
    <property type="entry name" value="Six-hairpin glycosidases"/>
    <property type="match status" value="1"/>
</dbReference>
<evidence type="ECO:0000256" key="2">
    <source>
        <dbReference type="ARBA" id="ARBA00006188"/>
    </source>
</evidence>
<dbReference type="PANTHER" id="PTHR31616:SF0">
    <property type="entry name" value="GLUCAN 1,4-ALPHA-GLUCOSIDASE"/>
    <property type="match status" value="1"/>
</dbReference>
<dbReference type="Pfam" id="PF00723">
    <property type="entry name" value="Glyco_hydro_15"/>
    <property type="match status" value="1"/>
</dbReference>
<dbReference type="InterPro" id="IPR011613">
    <property type="entry name" value="GH15-like"/>
</dbReference>
<evidence type="ECO:0000256" key="3">
    <source>
        <dbReference type="ARBA" id="ARBA00012757"/>
    </source>
</evidence>
<evidence type="ECO:0000313" key="14">
    <source>
        <dbReference type="EMBL" id="MTD56038.1"/>
    </source>
</evidence>
<comment type="pathway">
    <text evidence="11">Glycan degradation; trehalose degradation; D-glucose from alpha,alpha-trehalose: step 1/1.</text>
</comment>
<feature type="domain" description="Trehalase-like N-terminal" evidence="13">
    <location>
        <begin position="2"/>
        <end position="178"/>
    </location>
</feature>
<dbReference type="RefSeq" id="WP_154758219.1">
    <property type="nucleotide sequence ID" value="NZ_WMBA01000029.1"/>
</dbReference>
<reference evidence="14 15" key="1">
    <citation type="submission" date="2019-11" db="EMBL/GenBank/DDBJ databases">
        <title>Draft genome of Amycolatopsis RM579.</title>
        <authorList>
            <person name="Duangmal K."/>
            <person name="Mingma R."/>
        </authorList>
    </citation>
    <scope>NUCLEOTIDE SEQUENCE [LARGE SCALE GENOMIC DNA]</scope>
    <source>
        <strain evidence="14 15">RM579</strain>
    </source>
</reference>
<dbReference type="Pfam" id="PF19291">
    <property type="entry name" value="TREH_N"/>
    <property type="match status" value="1"/>
</dbReference>
<evidence type="ECO:0000256" key="11">
    <source>
        <dbReference type="ARBA" id="ARBA00060615"/>
    </source>
</evidence>
<organism evidence="14 15">
    <name type="scientific">Amycolatopsis pithecellobii</name>
    <dbReference type="NCBI Taxonomy" id="664692"/>
    <lineage>
        <taxon>Bacteria</taxon>
        <taxon>Bacillati</taxon>
        <taxon>Actinomycetota</taxon>
        <taxon>Actinomycetes</taxon>
        <taxon>Pseudonocardiales</taxon>
        <taxon>Pseudonocardiaceae</taxon>
        <taxon>Amycolatopsis</taxon>
    </lineage>
</organism>
<dbReference type="InterPro" id="IPR008928">
    <property type="entry name" value="6-hairpin_glycosidase_sf"/>
</dbReference>